<sequence>LYNDFNIELPGIKTNLSIFKSFAINLSITDKNDELNSIKQGATNPHKDKHDCKYGFYVIVIFGKFEGGDLV</sequence>
<dbReference type="AlphaFoldDB" id="A0A9W4TBA0"/>
<feature type="non-terminal residue" evidence="1">
    <location>
        <position position="1"/>
    </location>
</feature>
<proteinExistence type="predicted"/>
<keyword evidence="2" id="KW-1185">Reference proteome</keyword>
<gene>
    <name evidence="1" type="ORF">FWILDA_LOCUS17968</name>
</gene>
<comment type="caution">
    <text evidence="1">The sequence shown here is derived from an EMBL/GenBank/DDBJ whole genome shotgun (WGS) entry which is preliminary data.</text>
</comment>
<evidence type="ECO:0000313" key="1">
    <source>
        <dbReference type="EMBL" id="CAI2197221.1"/>
    </source>
</evidence>
<accession>A0A9W4TBA0</accession>
<evidence type="ECO:0000313" key="2">
    <source>
        <dbReference type="Proteomes" id="UP001153678"/>
    </source>
</evidence>
<name>A0A9W4TBA0_9GLOM</name>
<reference evidence="1" key="1">
    <citation type="submission" date="2022-08" db="EMBL/GenBank/DDBJ databases">
        <authorList>
            <person name="Kallberg Y."/>
            <person name="Tangrot J."/>
            <person name="Rosling A."/>
        </authorList>
    </citation>
    <scope>NUCLEOTIDE SEQUENCE</scope>
    <source>
        <strain evidence="1">Wild A</strain>
    </source>
</reference>
<organism evidence="1 2">
    <name type="scientific">Funneliformis geosporum</name>
    <dbReference type="NCBI Taxonomy" id="1117311"/>
    <lineage>
        <taxon>Eukaryota</taxon>
        <taxon>Fungi</taxon>
        <taxon>Fungi incertae sedis</taxon>
        <taxon>Mucoromycota</taxon>
        <taxon>Glomeromycotina</taxon>
        <taxon>Glomeromycetes</taxon>
        <taxon>Glomerales</taxon>
        <taxon>Glomeraceae</taxon>
        <taxon>Funneliformis</taxon>
    </lineage>
</organism>
<dbReference type="Proteomes" id="UP001153678">
    <property type="component" value="Unassembled WGS sequence"/>
</dbReference>
<dbReference type="EMBL" id="CAMKVN010015868">
    <property type="protein sequence ID" value="CAI2197221.1"/>
    <property type="molecule type" value="Genomic_DNA"/>
</dbReference>
<protein>
    <submittedName>
        <fullName evidence="1">7007_t:CDS:1</fullName>
    </submittedName>
</protein>
<dbReference type="Gene3D" id="3.60.130.30">
    <property type="match status" value="1"/>
</dbReference>